<evidence type="ECO:0008006" key="4">
    <source>
        <dbReference type="Google" id="ProtNLM"/>
    </source>
</evidence>
<dbReference type="InterPro" id="IPR013762">
    <property type="entry name" value="Integrase-like_cat_sf"/>
</dbReference>
<evidence type="ECO:0000313" key="3">
    <source>
        <dbReference type="Proteomes" id="UP000477083"/>
    </source>
</evidence>
<keyword evidence="1" id="KW-0233">DNA recombination</keyword>
<proteinExistence type="predicted"/>
<dbReference type="EMBL" id="WWNR01000008">
    <property type="protein sequence ID" value="MZQ90179.1"/>
    <property type="molecule type" value="Genomic_DNA"/>
</dbReference>
<evidence type="ECO:0000256" key="1">
    <source>
        <dbReference type="ARBA" id="ARBA00023172"/>
    </source>
</evidence>
<organism evidence="2 3">
    <name type="scientific">Frigidibacter albus</name>
    <dbReference type="NCBI Taxonomy" id="1465486"/>
    <lineage>
        <taxon>Bacteria</taxon>
        <taxon>Pseudomonadati</taxon>
        <taxon>Pseudomonadota</taxon>
        <taxon>Alphaproteobacteria</taxon>
        <taxon>Rhodobacterales</taxon>
        <taxon>Paracoccaceae</taxon>
        <taxon>Frigidibacter</taxon>
    </lineage>
</organism>
<gene>
    <name evidence="2" type="ORF">GS660_13880</name>
</gene>
<dbReference type="GO" id="GO:0003677">
    <property type="term" value="F:DNA binding"/>
    <property type="evidence" value="ECO:0007669"/>
    <property type="project" value="InterPro"/>
</dbReference>
<reference evidence="2 3" key="1">
    <citation type="submission" date="2020-01" db="EMBL/GenBank/DDBJ databases">
        <title>Frigidibacter albus SP32T (=CGMCC 1.13995T).</title>
        <authorList>
            <person name="Liao X."/>
        </authorList>
    </citation>
    <scope>NUCLEOTIDE SEQUENCE [LARGE SCALE GENOMIC DNA]</scope>
    <source>
        <strain evidence="2 3">SP32</strain>
    </source>
</reference>
<evidence type="ECO:0000313" key="2">
    <source>
        <dbReference type="EMBL" id="MZQ90179.1"/>
    </source>
</evidence>
<dbReference type="OrthoDB" id="7222937at2"/>
<dbReference type="InterPro" id="IPR011010">
    <property type="entry name" value="DNA_brk_join_enz"/>
</dbReference>
<dbReference type="SUPFAM" id="SSF56349">
    <property type="entry name" value="DNA breaking-rejoining enzymes"/>
    <property type="match status" value="1"/>
</dbReference>
<dbReference type="GO" id="GO:0006310">
    <property type="term" value="P:DNA recombination"/>
    <property type="evidence" value="ECO:0007669"/>
    <property type="project" value="UniProtKB-KW"/>
</dbReference>
<dbReference type="GO" id="GO:0015074">
    <property type="term" value="P:DNA integration"/>
    <property type="evidence" value="ECO:0007669"/>
    <property type="project" value="InterPro"/>
</dbReference>
<keyword evidence="3" id="KW-1185">Reference proteome</keyword>
<accession>A0A6L8VLD7</accession>
<comment type="caution">
    <text evidence="2">The sequence shown here is derived from an EMBL/GenBank/DDBJ whole genome shotgun (WGS) entry which is preliminary data.</text>
</comment>
<dbReference type="CDD" id="cd01184">
    <property type="entry name" value="INT_C_like_1"/>
    <property type="match status" value="1"/>
</dbReference>
<name>A0A6L8VLD7_9RHOB</name>
<protein>
    <recommendedName>
        <fullName evidence="4">Tyrosine-type recombinase/integrase</fullName>
    </recommendedName>
</protein>
<sequence length="597" mass="66965">MLDSIRQETLSPADASKWLRHVVTEEMARIRKDRALIFADGGADAQADWAAATAWRMLATRGVNAELEDEDRAELAAEGRSPAEINQLDITLNMLGQDVRSEPRIRRMARAFREMTGREEHLPASMLLMLRKLFVEGRAAAWEQMPADQGIEIASELAALLAKDLLRHEREVFLTPLDSRDGMRMAAVPIEQLMGAAPAEPAAPAPQAAHVTPAEDVSVPAPEVHRPAQVLPPVADEPVFDASIPAVIERLILQKSRNGISSVTQQQYRSFGALFGMITGLTDVRGIRKQHVSRFRDVLQQMPKSWGKSPKDAHATLPEMLARAKTLPPDQVGLAPGTINRHLDHLAQLLSHADDDGIPVDEKVKPAKLRVKEEKRDRDKRATFRQPELEALFRHTIWQGCESIRFRNDPGERVLKDGLYWVPILAAYTGARREELAALVVGDVQVEEGITFLNIVENDNRGVKNFSSVRRVPIHDRLIELGFLKHVEKARKGKDLFPELRPNNHSKADRKKKYGDTFNYAFRKALRLSLEGNPRKLCLHSMRHYARDQLALDISVPDKVRYDLIGHELDDVDSKTYGEASPLKSLQEAVNKLPVVI</sequence>
<dbReference type="AlphaFoldDB" id="A0A6L8VLD7"/>
<dbReference type="Proteomes" id="UP000477083">
    <property type="component" value="Unassembled WGS sequence"/>
</dbReference>
<dbReference type="Gene3D" id="1.10.443.10">
    <property type="entry name" value="Intergrase catalytic core"/>
    <property type="match status" value="1"/>
</dbReference>